<dbReference type="InterPro" id="IPR001763">
    <property type="entry name" value="Rhodanese-like_dom"/>
</dbReference>
<dbReference type="EMBL" id="QDDL01000010">
    <property type="protein sequence ID" value="PVZ65464.1"/>
    <property type="molecule type" value="Genomic_DNA"/>
</dbReference>
<dbReference type="PANTHER" id="PTHR45431:SF3">
    <property type="entry name" value="RHODANESE-LIKE DOMAIN-CONTAINING PROTEIN 15, CHLOROPLASTIC"/>
    <property type="match status" value="1"/>
</dbReference>
<dbReference type="AlphaFoldDB" id="A0A2V1GY31"/>
<dbReference type="Gene3D" id="3.40.250.10">
    <property type="entry name" value="Rhodanese-like domain"/>
    <property type="match status" value="1"/>
</dbReference>
<dbReference type="Pfam" id="PF00581">
    <property type="entry name" value="Rhodanese"/>
    <property type="match status" value="1"/>
</dbReference>
<name>A0A2V1GY31_9GAMM</name>
<feature type="chain" id="PRO_5016156066" description="Rhodanese domain-containing protein" evidence="1">
    <location>
        <begin position="20"/>
        <end position="126"/>
    </location>
</feature>
<dbReference type="InterPro" id="IPR052367">
    <property type="entry name" value="Thiosulfate_ST/Rhodanese-like"/>
</dbReference>
<feature type="signal peptide" evidence="1">
    <location>
        <begin position="1"/>
        <end position="19"/>
    </location>
</feature>
<protein>
    <recommendedName>
        <fullName evidence="2">Rhodanese domain-containing protein</fullName>
    </recommendedName>
</protein>
<keyword evidence="4" id="KW-1185">Reference proteome</keyword>
<accession>A0A2V1GY31</accession>
<dbReference type="SMART" id="SM00450">
    <property type="entry name" value="RHOD"/>
    <property type="match status" value="1"/>
</dbReference>
<comment type="caution">
    <text evidence="3">The sequence shown here is derived from an EMBL/GenBank/DDBJ whole genome shotgun (WGS) entry which is preliminary data.</text>
</comment>
<feature type="domain" description="Rhodanese" evidence="2">
    <location>
        <begin position="22"/>
        <end position="111"/>
    </location>
</feature>
<dbReference type="SUPFAM" id="SSF52821">
    <property type="entry name" value="Rhodanese/Cell cycle control phosphatase"/>
    <property type="match status" value="1"/>
</dbReference>
<dbReference type="PROSITE" id="PS50206">
    <property type="entry name" value="RHODANESE_3"/>
    <property type="match status" value="1"/>
</dbReference>
<dbReference type="Proteomes" id="UP000244906">
    <property type="component" value="Unassembled WGS sequence"/>
</dbReference>
<dbReference type="InterPro" id="IPR036873">
    <property type="entry name" value="Rhodanese-like_dom_sf"/>
</dbReference>
<proteinExistence type="predicted"/>
<evidence type="ECO:0000259" key="2">
    <source>
        <dbReference type="PROSITE" id="PS50206"/>
    </source>
</evidence>
<sequence length="126" mass="13963">MAVLAISLMPILFSHSASASDTNKQVLLLDVRTPGEFSQSNYPKAVNLDYRLVPQQLMSMVEDKNQPVLMYCRSGRRASVAKQQLEAMGFTDIRNLGGLHEVVALCEKSAKPINVCSPKQLEQLSR</sequence>
<evidence type="ECO:0000256" key="1">
    <source>
        <dbReference type="SAM" id="SignalP"/>
    </source>
</evidence>
<dbReference type="PANTHER" id="PTHR45431">
    <property type="entry name" value="RHODANESE-LIKE DOMAIN-CONTAINING PROTEIN 15, CHLOROPLASTIC"/>
    <property type="match status" value="1"/>
</dbReference>
<reference evidence="3 4" key="1">
    <citation type="submission" date="2018-04" db="EMBL/GenBank/DDBJ databases">
        <title>Thalassorhabdus spongiae gen. nov., sp. nov., isolated from a marine sponge in South-West Iceland.</title>
        <authorList>
            <person name="Knobloch S."/>
            <person name="Daussin A."/>
            <person name="Johannsson R."/>
            <person name="Marteinsson V.T."/>
        </authorList>
    </citation>
    <scope>NUCLEOTIDE SEQUENCE [LARGE SCALE GENOMIC DNA]</scope>
    <source>
        <strain evidence="3 4">Hp12</strain>
    </source>
</reference>
<evidence type="ECO:0000313" key="4">
    <source>
        <dbReference type="Proteomes" id="UP000244906"/>
    </source>
</evidence>
<organism evidence="3 4">
    <name type="scientific">Pelagibaculum spongiae</name>
    <dbReference type="NCBI Taxonomy" id="2080658"/>
    <lineage>
        <taxon>Bacteria</taxon>
        <taxon>Pseudomonadati</taxon>
        <taxon>Pseudomonadota</taxon>
        <taxon>Gammaproteobacteria</taxon>
        <taxon>Oceanospirillales</taxon>
        <taxon>Pelagibaculum</taxon>
    </lineage>
</organism>
<dbReference type="CDD" id="cd00158">
    <property type="entry name" value="RHOD"/>
    <property type="match status" value="1"/>
</dbReference>
<gene>
    <name evidence="3" type="ORF">DC094_18465</name>
</gene>
<keyword evidence="1" id="KW-0732">Signal</keyword>
<evidence type="ECO:0000313" key="3">
    <source>
        <dbReference type="EMBL" id="PVZ65464.1"/>
    </source>
</evidence>